<evidence type="ECO:0000256" key="2">
    <source>
        <dbReference type="ARBA" id="ARBA00007664"/>
    </source>
</evidence>
<dbReference type="InterPro" id="IPR043504">
    <property type="entry name" value="Peptidase_S1_PA_chymotrypsin"/>
</dbReference>
<dbReference type="CDD" id="cd00190">
    <property type="entry name" value="Tryp_SPc"/>
    <property type="match status" value="1"/>
</dbReference>
<evidence type="ECO:0000256" key="9">
    <source>
        <dbReference type="RuleBase" id="RU363034"/>
    </source>
</evidence>
<reference evidence="12 13" key="1">
    <citation type="journal article" date="2017" name="Curr. Biol.">
        <title>The Evolution of Venom by Co-option of Single-Copy Genes.</title>
        <authorList>
            <person name="Martinson E.O."/>
            <person name="Mrinalini"/>
            <person name="Kelkar Y.D."/>
            <person name="Chang C.H."/>
            <person name="Werren J.H."/>
        </authorList>
    </citation>
    <scope>NUCLEOTIDE SEQUENCE [LARGE SCALE GENOMIC DNA]</scope>
    <source>
        <strain evidence="12 13">Alberta</strain>
        <tissue evidence="12">Whole body</tissue>
    </source>
</reference>
<evidence type="ECO:0000313" key="13">
    <source>
        <dbReference type="Proteomes" id="UP000215335"/>
    </source>
</evidence>
<organism evidence="12 13">
    <name type="scientific">Trichomalopsis sarcophagae</name>
    <dbReference type="NCBI Taxonomy" id="543379"/>
    <lineage>
        <taxon>Eukaryota</taxon>
        <taxon>Metazoa</taxon>
        <taxon>Ecdysozoa</taxon>
        <taxon>Arthropoda</taxon>
        <taxon>Hexapoda</taxon>
        <taxon>Insecta</taxon>
        <taxon>Pterygota</taxon>
        <taxon>Neoptera</taxon>
        <taxon>Endopterygota</taxon>
        <taxon>Hymenoptera</taxon>
        <taxon>Apocrita</taxon>
        <taxon>Proctotrupomorpha</taxon>
        <taxon>Chalcidoidea</taxon>
        <taxon>Pteromalidae</taxon>
        <taxon>Pteromalinae</taxon>
        <taxon>Trichomalopsis</taxon>
    </lineage>
</organism>
<dbReference type="EMBL" id="NNAY01001836">
    <property type="protein sequence ID" value="OXU22759.1"/>
    <property type="molecule type" value="Genomic_DNA"/>
</dbReference>
<proteinExistence type="inferred from homology"/>
<dbReference type="STRING" id="543379.A0A232EWN2"/>
<dbReference type="InterPro" id="IPR001254">
    <property type="entry name" value="Trypsin_dom"/>
</dbReference>
<keyword evidence="13" id="KW-1185">Reference proteome</keyword>
<dbReference type="EC" id="3.4.21.1" evidence="8"/>
<feature type="signal peptide" evidence="10">
    <location>
        <begin position="1"/>
        <end position="17"/>
    </location>
</feature>
<dbReference type="FunFam" id="2.40.10.10:FF:000047">
    <property type="entry name" value="Trypsin eta"/>
    <property type="match status" value="1"/>
</dbReference>
<gene>
    <name evidence="12" type="ORF">TSAR_006134</name>
</gene>
<dbReference type="Pfam" id="PF00089">
    <property type="entry name" value="Trypsin"/>
    <property type="match status" value="1"/>
</dbReference>
<evidence type="ECO:0000256" key="6">
    <source>
        <dbReference type="ARBA" id="ARBA00022825"/>
    </source>
</evidence>
<dbReference type="InterPro" id="IPR001314">
    <property type="entry name" value="Peptidase_S1A"/>
</dbReference>
<dbReference type="InterPro" id="IPR033116">
    <property type="entry name" value="TRYPSIN_SER"/>
</dbReference>
<name>A0A232EWN2_9HYME</name>
<comment type="subcellular location">
    <subcellularLocation>
        <location evidence="1">Secreted</location>
        <location evidence="1">Extracellular space</location>
    </subcellularLocation>
</comment>
<dbReference type="GO" id="GO:0016485">
    <property type="term" value="P:protein processing"/>
    <property type="evidence" value="ECO:0007669"/>
    <property type="project" value="UniProtKB-ARBA"/>
</dbReference>
<sequence>MMVLASLILCLVAIAKAAPRIVGGTEAPDGKYPYIASLRSRGSHFCAGSIINKRWILTAAHCVWQLSAESLQVQVGSNKLSGDNGSQIYQVEYRTYHRRWSVPAIINDIALIRVDRDIEFSSKVQPIALTNYDVSEAGTSAVLSGWGMTNYNHSRLPDNLQQMTAEIISHKTCEQSWGHLYPITESNICTVTPVGVGACYGDSGSPLVVDGVQVGIASYVEPCAKGDPDVFTRVFTFLDWIKEVQARWEFSE</sequence>
<comment type="caution">
    <text evidence="12">The sequence shown here is derived from an EMBL/GenBank/DDBJ whole genome shotgun (WGS) entry which is preliminary data.</text>
</comment>
<evidence type="ECO:0000256" key="3">
    <source>
        <dbReference type="ARBA" id="ARBA00022525"/>
    </source>
</evidence>
<dbReference type="OrthoDB" id="60866at2759"/>
<dbReference type="PROSITE" id="PS50240">
    <property type="entry name" value="TRYPSIN_DOM"/>
    <property type="match status" value="1"/>
</dbReference>
<dbReference type="InterPro" id="IPR050430">
    <property type="entry name" value="Peptidase_S1"/>
</dbReference>
<evidence type="ECO:0000256" key="5">
    <source>
        <dbReference type="ARBA" id="ARBA00022801"/>
    </source>
</evidence>
<dbReference type="PROSITE" id="PS00134">
    <property type="entry name" value="TRYPSIN_HIS"/>
    <property type="match status" value="1"/>
</dbReference>
<dbReference type="PRINTS" id="PR00722">
    <property type="entry name" value="CHYMOTRYPSIN"/>
</dbReference>
<dbReference type="PANTHER" id="PTHR24276">
    <property type="entry name" value="POLYSERASE-RELATED"/>
    <property type="match status" value="1"/>
</dbReference>
<evidence type="ECO:0000313" key="12">
    <source>
        <dbReference type="EMBL" id="OXU22759.1"/>
    </source>
</evidence>
<evidence type="ECO:0000259" key="11">
    <source>
        <dbReference type="PROSITE" id="PS50240"/>
    </source>
</evidence>
<evidence type="ECO:0000256" key="8">
    <source>
        <dbReference type="ARBA" id="ARBA00044036"/>
    </source>
</evidence>
<dbReference type="GO" id="GO:0004252">
    <property type="term" value="F:serine-type endopeptidase activity"/>
    <property type="evidence" value="ECO:0007669"/>
    <property type="project" value="UniProtKB-EC"/>
</dbReference>
<keyword evidence="5 9" id="KW-0378">Hydrolase</keyword>
<feature type="domain" description="Peptidase S1" evidence="11">
    <location>
        <begin position="21"/>
        <end position="246"/>
    </location>
</feature>
<dbReference type="InterPro" id="IPR009003">
    <property type="entry name" value="Peptidase_S1_PA"/>
</dbReference>
<keyword evidence="10" id="KW-0732">Signal</keyword>
<dbReference type="InterPro" id="IPR018114">
    <property type="entry name" value="TRYPSIN_HIS"/>
</dbReference>
<keyword evidence="6 9" id="KW-0720">Serine protease</keyword>
<comment type="similarity">
    <text evidence="2">Belongs to the peptidase S1 family.</text>
</comment>
<evidence type="ECO:0000256" key="4">
    <source>
        <dbReference type="ARBA" id="ARBA00022670"/>
    </source>
</evidence>
<dbReference type="PROSITE" id="PS00135">
    <property type="entry name" value="TRYPSIN_SER"/>
    <property type="match status" value="1"/>
</dbReference>
<keyword evidence="4 9" id="KW-0645">Protease</keyword>
<evidence type="ECO:0000256" key="7">
    <source>
        <dbReference type="ARBA" id="ARBA00023157"/>
    </source>
</evidence>
<evidence type="ECO:0000256" key="10">
    <source>
        <dbReference type="SAM" id="SignalP"/>
    </source>
</evidence>
<feature type="chain" id="PRO_5011991520" description="chymotrypsin" evidence="10">
    <location>
        <begin position="18"/>
        <end position="252"/>
    </location>
</feature>
<dbReference type="Gene3D" id="2.40.10.10">
    <property type="entry name" value="Trypsin-like serine proteases"/>
    <property type="match status" value="2"/>
</dbReference>
<dbReference type="Proteomes" id="UP000215335">
    <property type="component" value="Unassembled WGS sequence"/>
</dbReference>
<dbReference type="SMART" id="SM00020">
    <property type="entry name" value="Tryp_SPc"/>
    <property type="match status" value="1"/>
</dbReference>
<keyword evidence="3" id="KW-0964">Secreted</keyword>
<protein>
    <recommendedName>
        <fullName evidence="8">chymotrypsin</fullName>
        <ecNumber evidence="8">3.4.21.1</ecNumber>
    </recommendedName>
</protein>
<keyword evidence="7" id="KW-1015">Disulfide bond</keyword>
<evidence type="ECO:0000256" key="1">
    <source>
        <dbReference type="ARBA" id="ARBA00004239"/>
    </source>
</evidence>
<dbReference type="AlphaFoldDB" id="A0A232EWN2"/>
<dbReference type="GO" id="GO:0005576">
    <property type="term" value="C:extracellular region"/>
    <property type="evidence" value="ECO:0007669"/>
    <property type="project" value="UniProtKB-SubCell"/>
</dbReference>
<accession>A0A232EWN2</accession>
<dbReference type="PANTHER" id="PTHR24276:SF96">
    <property type="entry name" value="PEPTIDASE S1 DOMAIN-CONTAINING PROTEIN"/>
    <property type="match status" value="1"/>
</dbReference>
<dbReference type="SUPFAM" id="SSF50494">
    <property type="entry name" value="Trypsin-like serine proteases"/>
    <property type="match status" value="1"/>
</dbReference>